<protein>
    <submittedName>
        <fullName evidence="1">Uncharacterized protein</fullName>
    </submittedName>
</protein>
<gene>
    <name evidence="1" type="ORF">CPB84DRAFT_1852580</name>
</gene>
<dbReference type="EMBL" id="JADNYJ010000166">
    <property type="protein sequence ID" value="KAF8877753.1"/>
    <property type="molecule type" value="Genomic_DNA"/>
</dbReference>
<dbReference type="OrthoDB" id="3205788at2759"/>
<reference evidence="1" key="1">
    <citation type="submission" date="2020-11" db="EMBL/GenBank/DDBJ databases">
        <authorList>
            <consortium name="DOE Joint Genome Institute"/>
            <person name="Ahrendt S."/>
            <person name="Riley R."/>
            <person name="Andreopoulos W."/>
            <person name="LaButti K."/>
            <person name="Pangilinan J."/>
            <person name="Ruiz-duenas F.J."/>
            <person name="Barrasa J.M."/>
            <person name="Sanchez-Garcia M."/>
            <person name="Camarero S."/>
            <person name="Miyauchi S."/>
            <person name="Serrano A."/>
            <person name="Linde D."/>
            <person name="Babiker R."/>
            <person name="Drula E."/>
            <person name="Ayuso-Fernandez I."/>
            <person name="Pacheco R."/>
            <person name="Padilla G."/>
            <person name="Ferreira P."/>
            <person name="Barriuso J."/>
            <person name="Kellner H."/>
            <person name="Castanera R."/>
            <person name="Alfaro M."/>
            <person name="Ramirez L."/>
            <person name="Pisabarro A.G."/>
            <person name="Kuo A."/>
            <person name="Tritt A."/>
            <person name="Lipzen A."/>
            <person name="He G."/>
            <person name="Yan M."/>
            <person name="Ng V."/>
            <person name="Cullen D."/>
            <person name="Martin F."/>
            <person name="Rosso M.-N."/>
            <person name="Henrissat B."/>
            <person name="Hibbett D."/>
            <person name="Martinez A.T."/>
            <person name="Grigoriev I.V."/>
        </authorList>
    </citation>
    <scope>NUCLEOTIDE SEQUENCE</scope>
    <source>
        <strain evidence="1">AH 44721</strain>
    </source>
</reference>
<evidence type="ECO:0000313" key="2">
    <source>
        <dbReference type="Proteomes" id="UP000724874"/>
    </source>
</evidence>
<dbReference type="AlphaFoldDB" id="A0A9P5NA60"/>
<comment type="caution">
    <text evidence="1">The sequence shown here is derived from an EMBL/GenBank/DDBJ whole genome shotgun (WGS) entry which is preliminary data.</text>
</comment>
<name>A0A9P5NA60_GYMJU</name>
<evidence type="ECO:0000313" key="1">
    <source>
        <dbReference type="EMBL" id="KAF8877753.1"/>
    </source>
</evidence>
<organism evidence="1 2">
    <name type="scientific">Gymnopilus junonius</name>
    <name type="common">Spectacular rustgill mushroom</name>
    <name type="synonym">Gymnopilus spectabilis subsp. junonius</name>
    <dbReference type="NCBI Taxonomy" id="109634"/>
    <lineage>
        <taxon>Eukaryota</taxon>
        <taxon>Fungi</taxon>
        <taxon>Dikarya</taxon>
        <taxon>Basidiomycota</taxon>
        <taxon>Agaricomycotina</taxon>
        <taxon>Agaricomycetes</taxon>
        <taxon>Agaricomycetidae</taxon>
        <taxon>Agaricales</taxon>
        <taxon>Agaricineae</taxon>
        <taxon>Hymenogastraceae</taxon>
        <taxon>Gymnopilus</taxon>
    </lineage>
</organism>
<sequence length="263" mass="29752">MPHKGDKPPGMSSFHVELGAIADGPDDEVKVLDSLPLGSIDFIHLGLNKELKFKNSGHPSWIHEPGWYPRNRLGDCYAMMAKHILSNYGPYPVKEFWRAQLLIWWPGITTAWKNDFYNKQYWEASQTQGAPIDYQGYYQIQLTNVVDVSSDSDAASGKEAALPFEGTQSILEELVLLNQWFLMNPYLKFSDVLPPRMELEPSETDTDEPSYITQKSQSVTAKKILLTTYNPVEKLLSQIISPNSAMLTLTSLFCLLIMGKMKT</sequence>
<accession>A0A9P5NA60</accession>
<proteinExistence type="predicted"/>
<keyword evidence="2" id="KW-1185">Reference proteome</keyword>
<dbReference type="Proteomes" id="UP000724874">
    <property type="component" value="Unassembled WGS sequence"/>
</dbReference>